<organism evidence="1">
    <name type="scientific">marine metagenome</name>
    <dbReference type="NCBI Taxonomy" id="408172"/>
    <lineage>
        <taxon>unclassified sequences</taxon>
        <taxon>metagenomes</taxon>
        <taxon>ecological metagenomes</taxon>
    </lineage>
</organism>
<feature type="non-terminal residue" evidence="1">
    <location>
        <position position="331"/>
    </location>
</feature>
<dbReference type="SUPFAM" id="SSF46785">
    <property type="entry name" value="Winged helix' DNA-binding domain"/>
    <property type="match status" value="1"/>
</dbReference>
<evidence type="ECO:0000313" key="1">
    <source>
        <dbReference type="EMBL" id="SVA84125.1"/>
    </source>
</evidence>
<dbReference type="AlphaFoldDB" id="A0A381Z4B3"/>
<protein>
    <submittedName>
        <fullName evidence="1">Uncharacterized protein</fullName>
    </submittedName>
</protein>
<dbReference type="EMBL" id="UINC01019910">
    <property type="protein sequence ID" value="SVA84125.1"/>
    <property type="molecule type" value="Genomic_DNA"/>
</dbReference>
<sequence>VVSNESPESLNPDYSNSAWKIRSKHRRRLLDRLTEGGATVSVLARDVELRVPHASAEIKRLRNDGLISSDLSAGSRGARIHLTELGWESVRADEWARASEASPLPEDSSLCCLLSRDGPNLLLGVMEPCDSPLLLIPDRPPVTIPGNPGSTGSDGVPWSWAVLRERDPRWFDLSLMEPKPSPQPPSDPENIAAYSGQRTVVGIIRARLLDSERPIAIAPGQWFGSPGFRPAPPLPESDYHRGQWVLGACHEMSPEIRPKEPVMAVLEDRLPRSMLLRTARSNSLVIADLGGLDTDGDPYPLAALDSWIERAHPRLSDAERRRRLGALKDRV</sequence>
<proteinExistence type="predicted"/>
<name>A0A381Z4B3_9ZZZZ</name>
<dbReference type="InterPro" id="IPR036390">
    <property type="entry name" value="WH_DNA-bd_sf"/>
</dbReference>
<accession>A0A381Z4B3</accession>
<feature type="non-terminal residue" evidence="1">
    <location>
        <position position="1"/>
    </location>
</feature>
<reference evidence="1" key="1">
    <citation type="submission" date="2018-05" db="EMBL/GenBank/DDBJ databases">
        <authorList>
            <person name="Lanie J.A."/>
            <person name="Ng W.-L."/>
            <person name="Kazmierczak K.M."/>
            <person name="Andrzejewski T.M."/>
            <person name="Davidsen T.M."/>
            <person name="Wayne K.J."/>
            <person name="Tettelin H."/>
            <person name="Glass J.I."/>
            <person name="Rusch D."/>
            <person name="Podicherti R."/>
            <person name="Tsui H.-C.T."/>
            <person name="Winkler M.E."/>
        </authorList>
    </citation>
    <scope>NUCLEOTIDE SEQUENCE</scope>
</reference>
<dbReference type="CDD" id="cd00090">
    <property type="entry name" value="HTH_ARSR"/>
    <property type="match status" value="1"/>
</dbReference>
<dbReference type="Gene3D" id="1.10.10.10">
    <property type="entry name" value="Winged helix-like DNA-binding domain superfamily/Winged helix DNA-binding domain"/>
    <property type="match status" value="1"/>
</dbReference>
<gene>
    <name evidence="1" type="ORF">METZ01_LOCUS136979</name>
</gene>
<dbReference type="InterPro" id="IPR036388">
    <property type="entry name" value="WH-like_DNA-bd_sf"/>
</dbReference>
<dbReference type="InterPro" id="IPR011991">
    <property type="entry name" value="ArsR-like_HTH"/>
</dbReference>